<dbReference type="GO" id="GO:0016757">
    <property type="term" value="F:glycosyltransferase activity"/>
    <property type="evidence" value="ECO:0007669"/>
    <property type="project" value="UniProtKB-KW"/>
</dbReference>
<comment type="similarity">
    <text evidence="1">Belongs to the glycosyltransferase 2 family.</text>
</comment>
<dbReference type="SUPFAM" id="SSF53448">
    <property type="entry name" value="Nucleotide-diphospho-sugar transferases"/>
    <property type="match status" value="1"/>
</dbReference>
<evidence type="ECO:0000256" key="3">
    <source>
        <dbReference type="ARBA" id="ARBA00022679"/>
    </source>
</evidence>
<evidence type="ECO:0000259" key="5">
    <source>
        <dbReference type="Pfam" id="PF00535"/>
    </source>
</evidence>
<keyword evidence="4" id="KW-0472">Membrane</keyword>
<accession>A0A7L9FHP2</accession>
<name>A0A7L9FHP2_9CREN</name>
<keyword evidence="4" id="KW-1133">Transmembrane helix</keyword>
<proteinExistence type="inferred from homology"/>
<keyword evidence="2" id="KW-0328">Glycosyltransferase</keyword>
<evidence type="ECO:0000256" key="4">
    <source>
        <dbReference type="SAM" id="Phobius"/>
    </source>
</evidence>
<dbReference type="GeneID" id="59149544"/>
<dbReference type="PANTHER" id="PTHR43179:SF12">
    <property type="entry name" value="GALACTOFURANOSYLTRANSFERASE GLFT2"/>
    <property type="match status" value="1"/>
</dbReference>
<sequence>MKSASTPPRVSVIVVNYKSYEPLRLCLRSILESDYPDYEVIVVDSLTQNIESKVREEFNDPRIKVIHFDTNIGASASHNIGALASDPRSKYLIFMDNDVIVTPSAISQLVKSMEERPHIGVLQAKVVSRSNNGRMDHTGLGLDVAGTWVTTYGHVAEAFSRPMEIFAASSAFMMTRRELYFEALGFDDTYFIYDDDTDYSWRVRLQGYAVAYEPRAIVYHEDKFENRLRYDKLYFGFRNRLLNVLKNLEAGNMIVSIMSILFLAYLNILMLCLSLRGREAYAYLRATMNILSTIPWRLTQRKIVQRRRRVSDRVFFKKGLLRRDLLGTVIMLRALLARYFAENRSSNARGQ</sequence>
<dbReference type="KEGG" id="thel:IG193_06570"/>
<evidence type="ECO:0000256" key="2">
    <source>
        <dbReference type="ARBA" id="ARBA00022676"/>
    </source>
</evidence>
<dbReference type="Proteomes" id="UP000594121">
    <property type="component" value="Chromosome"/>
</dbReference>
<evidence type="ECO:0000256" key="1">
    <source>
        <dbReference type="ARBA" id="ARBA00006739"/>
    </source>
</evidence>
<dbReference type="PANTHER" id="PTHR43179">
    <property type="entry name" value="RHAMNOSYLTRANSFERASE WBBL"/>
    <property type="match status" value="1"/>
</dbReference>
<gene>
    <name evidence="6" type="ORF">IG193_06570</name>
</gene>
<keyword evidence="4" id="KW-0812">Transmembrane</keyword>
<keyword evidence="3 6" id="KW-0808">Transferase</keyword>
<protein>
    <submittedName>
        <fullName evidence="6">Glycosyltransferase family 2 protein</fullName>
    </submittedName>
</protein>
<dbReference type="InParanoid" id="A0A7L9FHP2"/>
<dbReference type="AlphaFoldDB" id="A0A7L9FHP2"/>
<dbReference type="Gene3D" id="3.90.550.10">
    <property type="entry name" value="Spore Coat Polysaccharide Biosynthesis Protein SpsA, Chain A"/>
    <property type="match status" value="1"/>
</dbReference>
<dbReference type="RefSeq" id="WP_192818386.1">
    <property type="nucleotide sequence ID" value="NZ_CP062310.1"/>
</dbReference>
<organism evidence="6 7">
    <name type="scientific">Infirmifilum lucidum</name>
    <dbReference type="NCBI Taxonomy" id="2776706"/>
    <lineage>
        <taxon>Archaea</taxon>
        <taxon>Thermoproteota</taxon>
        <taxon>Thermoprotei</taxon>
        <taxon>Thermofilales</taxon>
        <taxon>Thermofilaceae</taxon>
        <taxon>Infirmifilum</taxon>
    </lineage>
</organism>
<dbReference type="InterPro" id="IPR001173">
    <property type="entry name" value="Glyco_trans_2-like"/>
</dbReference>
<dbReference type="EMBL" id="CP062310">
    <property type="protein sequence ID" value="QOJ78414.1"/>
    <property type="molecule type" value="Genomic_DNA"/>
</dbReference>
<dbReference type="CDD" id="cd04186">
    <property type="entry name" value="GT_2_like_c"/>
    <property type="match status" value="1"/>
</dbReference>
<feature type="transmembrane region" description="Helical" evidence="4">
    <location>
        <begin position="250"/>
        <end position="268"/>
    </location>
</feature>
<evidence type="ECO:0000313" key="7">
    <source>
        <dbReference type="Proteomes" id="UP000594121"/>
    </source>
</evidence>
<keyword evidence="7" id="KW-1185">Reference proteome</keyword>
<reference evidence="6 7" key="1">
    <citation type="submission" date="2020-10" db="EMBL/GenBank/DDBJ databases">
        <title>Thermofilum lucidum 3507LT sp. nov. a novel member of Thermofilaceae family isolated from Chile hot spring, and proposal of description order Thermofilales.</title>
        <authorList>
            <person name="Zayulina K.S."/>
            <person name="Elcheninov A.G."/>
            <person name="Toshchakov S.V."/>
            <person name="Kublanov I.V."/>
        </authorList>
    </citation>
    <scope>NUCLEOTIDE SEQUENCE [LARGE SCALE GENOMIC DNA]</scope>
    <source>
        <strain evidence="6 7">3507LT</strain>
    </source>
</reference>
<evidence type="ECO:0000313" key="6">
    <source>
        <dbReference type="EMBL" id="QOJ78414.1"/>
    </source>
</evidence>
<dbReference type="Pfam" id="PF00535">
    <property type="entry name" value="Glycos_transf_2"/>
    <property type="match status" value="1"/>
</dbReference>
<feature type="domain" description="Glycosyltransferase 2-like" evidence="5">
    <location>
        <begin position="11"/>
        <end position="180"/>
    </location>
</feature>
<dbReference type="InterPro" id="IPR029044">
    <property type="entry name" value="Nucleotide-diphossugar_trans"/>
</dbReference>